<feature type="non-terminal residue" evidence="2">
    <location>
        <position position="1"/>
    </location>
</feature>
<evidence type="ECO:0000256" key="1">
    <source>
        <dbReference type="SAM" id="MobiDB-lite"/>
    </source>
</evidence>
<dbReference type="EMBL" id="JACGCM010000715">
    <property type="protein sequence ID" value="KAF6167797.1"/>
    <property type="molecule type" value="Genomic_DNA"/>
</dbReference>
<evidence type="ECO:0000313" key="3">
    <source>
        <dbReference type="Proteomes" id="UP000541444"/>
    </source>
</evidence>
<dbReference type="AlphaFoldDB" id="A0A7J7NKT0"/>
<organism evidence="2 3">
    <name type="scientific">Kingdonia uniflora</name>
    <dbReference type="NCBI Taxonomy" id="39325"/>
    <lineage>
        <taxon>Eukaryota</taxon>
        <taxon>Viridiplantae</taxon>
        <taxon>Streptophyta</taxon>
        <taxon>Embryophyta</taxon>
        <taxon>Tracheophyta</taxon>
        <taxon>Spermatophyta</taxon>
        <taxon>Magnoliopsida</taxon>
        <taxon>Ranunculales</taxon>
        <taxon>Circaeasteraceae</taxon>
        <taxon>Kingdonia</taxon>
    </lineage>
</organism>
<gene>
    <name evidence="2" type="ORF">GIB67_027575</name>
</gene>
<feature type="compositionally biased region" description="Polar residues" evidence="1">
    <location>
        <begin position="55"/>
        <end position="64"/>
    </location>
</feature>
<comment type="caution">
    <text evidence="2">The sequence shown here is derived from an EMBL/GenBank/DDBJ whole genome shotgun (WGS) entry which is preliminary data.</text>
</comment>
<proteinExistence type="predicted"/>
<feature type="region of interest" description="Disordered" evidence="1">
    <location>
        <begin position="42"/>
        <end position="64"/>
    </location>
</feature>
<keyword evidence="3" id="KW-1185">Reference proteome</keyword>
<sequence length="119" mass="13156">PQVVEDEDSEPPTVVVHYNGKKDAQHANEDSANQTTAVSVEEQTLEVEKTEDETSQTSADQTTAMSVEELTIEVAQTKVVVSHHEEDVGEASQITYHFFAACFNGVRSECHLKEEAYTN</sequence>
<accession>A0A7J7NKT0</accession>
<evidence type="ECO:0000313" key="2">
    <source>
        <dbReference type="EMBL" id="KAF6167797.1"/>
    </source>
</evidence>
<feature type="compositionally biased region" description="Acidic residues" evidence="1">
    <location>
        <begin position="43"/>
        <end position="54"/>
    </location>
</feature>
<name>A0A7J7NKT0_9MAGN</name>
<protein>
    <submittedName>
        <fullName evidence="2">Uncharacterized protein</fullName>
    </submittedName>
</protein>
<dbReference type="Proteomes" id="UP000541444">
    <property type="component" value="Unassembled WGS sequence"/>
</dbReference>
<reference evidence="2 3" key="1">
    <citation type="journal article" date="2020" name="IScience">
        <title>Genome Sequencing of the Endangered Kingdonia uniflora (Circaeasteraceae, Ranunculales) Reveals Potential Mechanisms of Evolutionary Specialization.</title>
        <authorList>
            <person name="Sun Y."/>
            <person name="Deng T."/>
            <person name="Zhang A."/>
            <person name="Moore M.J."/>
            <person name="Landis J.B."/>
            <person name="Lin N."/>
            <person name="Zhang H."/>
            <person name="Zhang X."/>
            <person name="Huang J."/>
            <person name="Zhang X."/>
            <person name="Sun H."/>
            <person name="Wang H."/>
        </authorList>
    </citation>
    <scope>NUCLEOTIDE SEQUENCE [LARGE SCALE GENOMIC DNA]</scope>
    <source>
        <strain evidence="2">TB1705</strain>
        <tissue evidence="2">Leaf</tissue>
    </source>
</reference>